<sequence>MAALSFVGACRNLQTLSLALVDSSVQDSPPAIISSSLVSLEHCFDHTLTTKEPKTQKLSRSFAPLRFPMYHHLSRILSEPGWFNHMFDFLEPSKDSSPVLPALKRLAFTGVCKLKPGRLAEMLKFRFEKAGLVCGMVEYRGGKNDGFHSRDLQGIRGLQTQGHDVKLYENQGRSALKDGLHEPSWISDGKWGDWTSE</sequence>
<reference evidence="1 2" key="1">
    <citation type="journal article" date="2019" name="Nat. Ecol. Evol.">
        <title>Megaphylogeny resolves global patterns of mushroom evolution.</title>
        <authorList>
            <person name="Varga T."/>
            <person name="Krizsan K."/>
            <person name="Foldi C."/>
            <person name="Dima B."/>
            <person name="Sanchez-Garcia M."/>
            <person name="Sanchez-Ramirez S."/>
            <person name="Szollosi G.J."/>
            <person name="Szarkandi J.G."/>
            <person name="Papp V."/>
            <person name="Albert L."/>
            <person name="Andreopoulos W."/>
            <person name="Angelini C."/>
            <person name="Antonin V."/>
            <person name="Barry K.W."/>
            <person name="Bougher N.L."/>
            <person name="Buchanan P."/>
            <person name="Buyck B."/>
            <person name="Bense V."/>
            <person name="Catcheside P."/>
            <person name="Chovatia M."/>
            <person name="Cooper J."/>
            <person name="Damon W."/>
            <person name="Desjardin D."/>
            <person name="Finy P."/>
            <person name="Geml J."/>
            <person name="Haridas S."/>
            <person name="Hughes K."/>
            <person name="Justo A."/>
            <person name="Karasinski D."/>
            <person name="Kautmanova I."/>
            <person name="Kiss B."/>
            <person name="Kocsube S."/>
            <person name="Kotiranta H."/>
            <person name="LaButti K.M."/>
            <person name="Lechner B.E."/>
            <person name="Liimatainen K."/>
            <person name="Lipzen A."/>
            <person name="Lukacs Z."/>
            <person name="Mihaltcheva S."/>
            <person name="Morgado L.N."/>
            <person name="Niskanen T."/>
            <person name="Noordeloos M.E."/>
            <person name="Ohm R.A."/>
            <person name="Ortiz-Santana B."/>
            <person name="Ovrebo C."/>
            <person name="Racz N."/>
            <person name="Riley R."/>
            <person name="Savchenko A."/>
            <person name="Shiryaev A."/>
            <person name="Soop K."/>
            <person name="Spirin V."/>
            <person name="Szebenyi C."/>
            <person name="Tomsovsky M."/>
            <person name="Tulloss R.E."/>
            <person name="Uehling J."/>
            <person name="Grigoriev I.V."/>
            <person name="Vagvolgyi C."/>
            <person name="Papp T."/>
            <person name="Martin F.M."/>
            <person name="Miettinen O."/>
            <person name="Hibbett D.S."/>
            <person name="Nagy L.G."/>
        </authorList>
    </citation>
    <scope>NUCLEOTIDE SEQUENCE [LARGE SCALE GENOMIC DNA]</scope>
    <source>
        <strain evidence="1 2">CBS 309.79</strain>
    </source>
</reference>
<keyword evidence="2" id="KW-1185">Reference proteome</keyword>
<dbReference type="EMBL" id="ML178818">
    <property type="protein sequence ID" value="TFL04560.1"/>
    <property type="molecule type" value="Genomic_DNA"/>
</dbReference>
<dbReference type="AlphaFoldDB" id="A0A5C3QUQ2"/>
<accession>A0A5C3QUQ2</accession>
<evidence type="ECO:0000313" key="2">
    <source>
        <dbReference type="Proteomes" id="UP000305067"/>
    </source>
</evidence>
<dbReference type="Proteomes" id="UP000305067">
    <property type="component" value="Unassembled WGS sequence"/>
</dbReference>
<proteinExistence type="predicted"/>
<name>A0A5C3QUQ2_9AGAR</name>
<organism evidence="1 2">
    <name type="scientific">Pterulicium gracile</name>
    <dbReference type="NCBI Taxonomy" id="1884261"/>
    <lineage>
        <taxon>Eukaryota</taxon>
        <taxon>Fungi</taxon>
        <taxon>Dikarya</taxon>
        <taxon>Basidiomycota</taxon>
        <taxon>Agaricomycotina</taxon>
        <taxon>Agaricomycetes</taxon>
        <taxon>Agaricomycetidae</taxon>
        <taxon>Agaricales</taxon>
        <taxon>Pleurotineae</taxon>
        <taxon>Pterulaceae</taxon>
        <taxon>Pterulicium</taxon>
    </lineage>
</organism>
<gene>
    <name evidence="1" type="ORF">BDV98DRAFT_580668</name>
</gene>
<evidence type="ECO:0000313" key="1">
    <source>
        <dbReference type="EMBL" id="TFL04560.1"/>
    </source>
</evidence>
<protein>
    <submittedName>
        <fullName evidence="1">Uncharacterized protein</fullName>
    </submittedName>
</protein>